<feature type="region of interest" description="Disordered" evidence="1">
    <location>
        <begin position="1"/>
        <end position="25"/>
    </location>
</feature>
<sequence>MSSPMTNPGILAQSPTTGGASPQDQCRSLESIVGSQTATQTPFGNGSMEPTNLHYMGCGCPLDANLRLYAHILDGLWLHKIHEQIALRNAPTTGSPYHASPQTQGTLEASRNPQNVRLDQLQQQTHKRPLCIAYVLPHHHVTGGMKVICEHLRLLSQRGHYVVAIYWGDGERAIPPWSDVRVSQEVVLRVNQTLSDGLCNIAPMKPDVVIMGWFTQITSVLGQAPCPVMYFEQGHEFVFGDPIRFCQQHGLMHSDRMFHSSMHLPIGLCVVSEATEKILNRQFGRMAFQVPNGVDSIKFVPGKRCPSLGIAPTQKSVLIVGNPTLPLKGFDVALSVLQVARSLVPFEVVWILQKMPAEPLLSAAKQLNVHFVLDPKQEDLPRYYRGHAAFLFTSRYEGFGMPVLEAMACGLPVVCSLTVSAFAKHGVNALVAPPLEAAALGHHLLALLGGDGRLARALAANARATAEAFSWGHAVDRLELALASLAHAAPLMEQTGYFAPSTLQSLAALAHIGQW</sequence>
<dbReference type="Gene3D" id="3.40.50.2000">
    <property type="entry name" value="Glycogen Phosphorylase B"/>
    <property type="match status" value="2"/>
</dbReference>
<dbReference type="PANTHER" id="PTHR45947">
    <property type="entry name" value="SULFOQUINOVOSYL TRANSFERASE SQD2"/>
    <property type="match status" value="1"/>
</dbReference>
<dbReference type="Pfam" id="PF13692">
    <property type="entry name" value="Glyco_trans_1_4"/>
    <property type="match status" value="1"/>
</dbReference>
<dbReference type="GO" id="GO:0016757">
    <property type="term" value="F:glycosyltransferase activity"/>
    <property type="evidence" value="ECO:0007669"/>
    <property type="project" value="TreeGrafter"/>
</dbReference>
<dbReference type="SUPFAM" id="SSF53756">
    <property type="entry name" value="UDP-Glycosyltransferase/glycogen phosphorylase"/>
    <property type="match status" value="1"/>
</dbReference>
<feature type="region of interest" description="Disordered" evidence="1">
    <location>
        <begin position="91"/>
        <end position="111"/>
    </location>
</feature>
<proteinExistence type="predicted"/>
<dbReference type="PANTHER" id="PTHR45947:SF3">
    <property type="entry name" value="SULFOQUINOVOSYL TRANSFERASE SQD2"/>
    <property type="match status" value="1"/>
</dbReference>
<gene>
    <name evidence="2" type="ORF">POBO1169_LOCUS16091</name>
</gene>
<accession>A0A7S0RNB0</accession>
<evidence type="ECO:0000256" key="1">
    <source>
        <dbReference type="SAM" id="MobiDB-lite"/>
    </source>
</evidence>
<dbReference type="CDD" id="cd03801">
    <property type="entry name" value="GT4_PimA-like"/>
    <property type="match status" value="1"/>
</dbReference>
<reference evidence="2" key="1">
    <citation type="submission" date="2021-01" db="EMBL/GenBank/DDBJ databases">
        <authorList>
            <person name="Corre E."/>
            <person name="Pelletier E."/>
            <person name="Niang G."/>
            <person name="Scheremetjew M."/>
            <person name="Finn R."/>
            <person name="Kale V."/>
            <person name="Holt S."/>
            <person name="Cochrane G."/>
            <person name="Meng A."/>
            <person name="Brown T."/>
            <person name="Cohen L."/>
        </authorList>
    </citation>
    <scope>NUCLEOTIDE SEQUENCE</scope>
    <source>
        <strain evidence="2">CCMP722</strain>
    </source>
</reference>
<evidence type="ECO:0008006" key="3">
    <source>
        <dbReference type="Google" id="ProtNLM"/>
    </source>
</evidence>
<organism evidence="2">
    <name type="scientific">Pyramimonas obovata</name>
    <dbReference type="NCBI Taxonomy" id="1411642"/>
    <lineage>
        <taxon>Eukaryota</taxon>
        <taxon>Viridiplantae</taxon>
        <taxon>Chlorophyta</taxon>
        <taxon>Pyramimonadophyceae</taxon>
        <taxon>Pyramimonadales</taxon>
        <taxon>Pyramimonadaceae</taxon>
        <taxon>Pyramimonas</taxon>
        <taxon>Pyramimonas incertae sedis</taxon>
    </lineage>
</organism>
<dbReference type="InterPro" id="IPR050194">
    <property type="entry name" value="Glycosyltransferase_grp1"/>
</dbReference>
<name>A0A7S0RNB0_9CHLO</name>
<evidence type="ECO:0000313" key="2">
    <source>
        <dbReference type="EMBL" id="CAD8682788.1"/>
    </source>
</evidence>
<dbReference type="EMBL" id="HBFA01031957">
    <property type="protein sequence ID" value="CAD8682788.1"/>
    <property type="molecule type" value="Transcribed_RNA"/>
</dbReference>
<protein>
    <recommendedName>
        <fullName evidence="3">Glycosyl transferase family 1 domain-containing protein</fullName>
    </recommendedName>
</protein>
<feature type="compositionally biased region" description="Polar residues" evidence="1">
    <location>
        <begin position="13"/>
        <end position="25"/>
    </location>
</feature>
<dbReference type="AlphaFoldDB" id="A0A7S0RNB0"/>